<accession>U2YWR6</accession>
<dbReference type="Pfam" id="PF23955">
    <property type="entry name" value="DUF7284"/>
    <property type="match status" value="1"/>
</dbReference>
<keyword evidence="1" id="KW-1133">Transmembrane helix</keyword>
<organism evidence="2 3">
    <name type="scientific">Halarchaeum acidiphilum MH1-52-1</name>
    <dbReference type="NCBI Taxonomy" id="1261545"/>
    <lineage>
        <taxon>Archaea</taxon>
        <taxon>Methanobacteriati</taxon>
        <taxon>Methanobacteriota</taxon>
        <taxon>Stenosarchaea group</taxon>
        <taxon>Halobacteria</taxon>
        <taxon>Halobacteriales</taxon>
        <taxon>Halobacteriaceae</taxon>
    </lineage>
</organism>
<dbReference type="AlphaFoldDB" id="U2YWR6"/>
<name>U2YWR6_9EURY</name>
<comment type="caution">
    <text evidence="2">The sequence shown here is derived from an EMBL/GenBank/DDBJ whole genome shotgun (WGS) entry which is preliminary data.</text>
</comment>
<dbReference type="Proteomes" id="UP000016986">
    <property type="component" value="Unassembled WGS sequence"/>
</dbReference>
<evidence type="ECO:0000313" key="2">
    <source>
        <dbReference type="EMBL" id="GAD53480.1"/>
    </source>
</evidence>
<dbReference type="InterPro" id="IPR055708">
    <property type="entry name" value="DUF7284"/>
</dbReference>
<protein>
    <submittedName>
        <fullName evidence="2">Hypotheical protein</fullName>
    </submittedName>
</protein>
<feature type="transmembrane region" description="Helical" evidence="1">
    <location>
        <begin position="12"/>
        <end position="33"/>
    </location>
</feature>
<keyword evidence="3" id="KW-1185">Reference proteome</keyword>
<sequence>MDVSRERGLSTVLDVAVCVLLIGGAVVTLTAVVPRAHSAASAPVGTARAVLDSTVSVRAGSGVVNGSLASLLADAAVASGTRTAPQGYVAGVERVALRRLANASRRASLTASWRPDAPCHATALSAGTEPPAGAAVDAVVLSVPIGNETRCGDAPVRLTVRTWSR</sequence>
<evidence type="ECO:0000256" key="1">
    <source>
        <dbReference type="SAM" id="Phobius"/>
    </source>
</evidence>
<gene>
    <name evidence="2" type="ORF">MBEHAL_2240</name>
</gene>
<evidence type="ECO:0000313" key="3">
    <source>
        <dbReference type="Proteomes" id="UP000016986"/>
    </source>
</evidence>
<keyword evidence="1" id="KW-0472">Membrane</keyword>
<reference evidence="2 3" key="1">
    <citation type="submission" date="2013-09" db="EMBL/GenBank/DDBJ databases">
        <title>Whole genome sequencing of Halarchaeum acidiphilum strain MH1-52-1.</title>
        <authorList>
            <person name="Shimane Y."/>
            <person name="Minegishi H."/>
            <person name="Nishi S."/>
            <person name="Echigo A."/>
            <person name="Shuto A."/>
            <person name="Konishi M."/>
            <person name="Ito T."/>
            <person name="Ohkuma M."/>
            <person name="Ohta Y."/>
            <person name="Nagano Y."/>
            <person name="Tsubouchi T."/>
            <person name="Mori K."/>
            <person name="Usui K."/>
            <person name="Kamekura M."/>
            <person name="Usami R."/>
            <person name="Takaki Y."/>
            <person name="Hatada Y."/>
        </authorList>
    </citation>
    <scope>NUCLEOTIDE SEQUENCE [LARGE SCALE GENOMIC DNA]</scope>
    <source>
        <strain evidence="2 3">JCM 16109</strain>
    </source>
</reference>
<dbReference type="EMBL" id="BATA01000069">
    <property type="protein sequence ID" value="GAD53480.1"/>
    <property type="molecule type" value="Genomic_DNA"/>
</dbReference>
<keyword evidence="1" id="KW-0812">Transmembrane</keyword>
<proteinExistence type="predicted"/>